<sequence length="233" mass="25271">MSVARNLQHVRAKVAEALATSPWKQQCTLVAVSKTKPVADIEEAYSQDQRHFGENYIQELVEKAPLCPTDIQWHFIGHLQSNKVKALVTGVPNLYMVESVDSVKLANKLDSAWGQQGSGRRLPVLVQVNTSGEVQKSGVAPEDCVALAQHIASSCTHLKFSGLMTIGRFDDETDDCFVKLVACRKAVGAALGVDEKTLELSMGMSDDFQSAIAHGSTHVRVGSTIFGARNYAT</sequence>
<dbReference type="PANTHER" id="PTHR10146">
    <property type="entry name" value="PROLINE SYNTHETASE CO-TRANSCRIBED BACTERIAL HOMOLOG PROTEIN"/>
    <property type="match status" value="1"/>
</dbReference>
<reference evidence="6 7" key="1">
    <citation type="journal article" date="2014" name="Genome Biol. Evol.">
        <title>The secreted proteins of Achlya hypogyna and Thraustotheca clavata identify the ancestral oomycete secretome and reveal gene acquisitions by horizontal gene transfer.</title>
        <authorList>
            <person name="Misner I."/>
            <person name="Blouin N."/>
            <person name="Leonard G."/>
            <person name="Richards T.A."/>
            <person name="Lane C.E."/>
        </authorList>
    </citation>
    <scope>NUCLEOTIDE SEQUENCE [LARGE SCALE GENOMIC DNA]</scope>
    <source>
        <strain evidence="6 7">ATCC 48635</strain>
    </source>
</reference>
<dbReference type="InterPro" id="IPR029066">
    <property type="entry name" value="PLP-binding_barrel"/>
</dbReference>
<keyword evidence="7" id="KW-1185">Reference proteome</keyword>
<evidence type="ECO:0000259" key="5">
    <source>
        <dbReference type="Pfam" id="PF01168"/>
    </source>
</evidence>
<dbReference type="GO" id="GO:0030170">
    <property type="term" value="F:pyridoxal phosphate binding"/>
    <property type="evidence" value="ECO:0007669"/>
    <property type="project" value="UniProtKB-UniRule"/>
</dbReference>
<feature type="domain" description="Alanine racemase N-terminal" evidence="5">
    <location>
        <begin position="6"/>
        <end position="229"/>
    </location>
</feature>
<evidence type="ECO:0000256" key="2">
    <source>
        <dbReference type="HAMAP-Rule" id="MF_03225"/>
    </source>
</evidence>
<name>A0A1V9YE50_ACHHY</name>
<dbReference type="Proteomes" id="UP000243579">
    <property type="component" value="Unassembled WGS sequence"/>
</dbReference>
<dbReference type="NCBIfam" id="TIGR00044">
    <property type="entry name" value="YggS family pyridoxal phosphate-dependent enzyme"/>
    <property type="match status" value="1"/>
</dbReference>
<dbReference type="CDD" id="cd06822">
    <property type="entry name" value="PLPDE_III_YBL036c_euk"/>
    <property type="match status" value="1"/>
</dbReference>
<evidence type="ECO:0000313" key="6">
    <source>
        <dbReference type="EMBL" id="OQR83979.1"/>
    </source>
</evidence>
<evidence type="ECO:0000256" key="4">
    <source>
        <dbReference type="RuleBase" id="RU004514"/>
    </source>
</evidence>
<accession>A0A1V9YE50</accession>
<evidence type="ECO:0000313" key="7">
    <source>
        <dbReference type="Proteomes" id="UP000243579"/>
    </source>
</evidence>
<dbReference type="STRING" id="1202772.A0A1V9YE50"/>
<evidence type="ECO:0000256" key="3">
    <source>
        <dbReference type="PIRSR" id="PIRSR004848-1"/>
    </source>
</evidence>
<organism evidence="6 7">
    <name type="scientific">Achlya hypogyna</name>
    <name type="common">Oomycete</name>
    <name type="synonym">Protoachlya hypogyna</name>
    <dbReference type="NCBI Taxonomy" id="1202772"/>
    <lineage>
        <taxon>Eukaryota</taxon>
        <taxon>Sar</taxon>
        <taxon>Stramenopiles</taxon>
        <taxon>Oomycota</taxon>
        <taxon>Saprolegniomycetes</taxon>
        <taxon>Saprolegniales</taxon>
        <taxon>Achlyaceae</taxon>
        <taxon>Achlya</taxon>
    </lineage>
</organism>
<dbReference type="PANTHER" id="PTHR10146:SF14">
    <property type="entry name" value="PYRIDOXAL PHOSPHATE HOMEOSTASIS PROTEIN"/>
    <property type="match status" value="1"/>
</dbReference>
<dbReference type="SUPFAM" id="SSF51419">
    <property type="entry name" value="PLP-binding barrel"/>
    <property type="match status" value="1"/>
</dbReference>
<dbReference type="OrthoDB" id="10264196at2759"/>
<gene>
    <name evidence="6" type="ORF">ACHHYP_14058</name>
</gene>
<dbReference type="FunFam" id="3.20.20.10:FF:000007">
    <property type="entry name" value="Pyridoxal phosphate homeostasis protein"/>
    <property type="match status" value="1"/>
</dbReference>
<dbReference type="EMBL" id="JNBR01002022">
    <property type="protein sequence ID" value="OQR83979.1"/>
    <property type="molecule type" value="Genomic_DNA"/>
</dbReference>
<dbReference type="HAMAP" id="MF_02087">
    <property type="entry name" value="PLP_homeostasis"/>
    <property type="match status" value="1"/>
</dbReference>
<dbReference type="PROSITE" id="PS01211">
    <property type="entry name" value="UPF0001"/>
    <property type="match status" value="1"/>
</dbReference>
<dbReference type="InterPro" id="IPR001608">
    <property type="entry name" value="Ala_racemase_N"/>
</dbReference>
<keyword evidence="1 2" id="KW-0663">Pyridoxal phosphate</keyword>
<protein>
    <recommendedName>
        <fullName evidence="2">Pyridoxal phosphate homeostasis protein</fullName>
        <shortName evidence="2">PLP homeostasis protein</shortName>
    </recommendedName>
</protein>
<feature type="modified residue" description="N6-(pyridoxal phosphate)lysine" evidence="2 3">
    <location>
        <position position="34"/>
    </location>
</feature>
<dbReference type="Gene3D" id="3.20.20.10">
    <property type="entry name" value="Alanine racemase"/>
    <property type="match status" value="1"/>
</dbReference>
<proteinExistence type="inferred from homology"/>
<comment type="function">
    <text evidence="2">Pyridoxal 5'-phosphate (PLP)-binding protein, which may be involved in intracellular homeostatic regulation of pyridoxal 5'-phosphate (PLP), the active form of vitamin B6.</text>
</comment>
<dbReference type="Pfam" id="PF01168">
    <property type="entry name" value="Ala_racemase_N"/>
    <property type="match status" value="1"/>
</dbReference>
<dbReference type="AlphaFoldDB" id="A0A1V9YE50"/>
<dbReference type="PIRSF" id="PIRSF004848">
    <property type="entry name" value="YBL036c_PLPDEIII"/>
    <property type="match status" value="1"/>
</dbReference>
<comment type="cofactor">
    <cofactor evidence="3">
        <name>pyridoxal 5'-phosphate</name>
        <dbReference type="ChEBI" id="CHEBI:597326"/>
    </cofactor>
</comment>
<evidence type="ECO:0000256" key="1">
    <source>
        <dbReference type="ARBA" id="ARBA00022898"/>
    </source>
</evidence>
<dbReference type="InterPro" id="IPR011078">
    <property type="entry name" value="PyrdxlP_homeostasis"/>
</dbReference>
<comment type="similarity">
    <text evidence="2 4">Belongs to the pyridoxal phosphate-binding protein YggS/PROSC family.</text>
</comment>
<comment type="caution">
    <text evidence="6">The sequence shown here is derived from an EMBL/GenBank/DDBJ whole genome shotgun (WGS) entry which is preliminary data.</text>
</comment>